<dbReference type="InterPro" id="IPR015590">
    <property type="entry name" value="Aldehyde_DH_dom"/>
</dbReference>
<dbReference type="Proteomes" id="UP000037247">
    <property type="component" value="Unassembled WGS sequence"/>
</dbReference>
<dbReference type="InterPro" id="IPR016163">
    <property type="entry name" value="Ald_DH_C"/>
</dbReference>
<name>A0ABR5IDC9_9ACTN</name>
<proteinExistence type="inferred from homology"/>
<dbReference type="Gene3D" id="3.40.309.10">
    <property type="entry name" value="Aldehyde Dehydrogenase, Chain A, domain 2"/>
    <property type="match status" value="1"/>
</dbReference>
<gene>
    <name evidence="5" type="ORF">ABW18_10635</name>
</gene>
<evidence type="ECO:0000256" key="3">
    <source>
        <dbReference type="RuleBase" id="RU003345"/>
    </source>
</evidence>
<dbReference type="InterPro" id="IPR016160">
    <property type="entry name" value="Ald_DH_CS_CYS"/>
</dbReference>
<evidence type="ECO:0000313" key="5">
    <source>
        <dbReference type="EMBL" id="KNA91611.1"/>
    </source>
</evidence>
<dbReference type="Pfam" id="PF00171">
    <property type="entry name" value="Aldedh"/>
    <property type="match status" value="1"/>
</dbReference>
<organism evidence="5 6">
    <name type="scientific">Gordonia jacobaea</name>
    <dbReference type="NCBI Taxonomy" id="122202"/>
    <lineage>
        <taxon>Bacteria</taxon>
        <taxon>Bacillati</taxon>
        <taxon>Actinomycetota</taxon>
        <taxon>Actinomycetes</taxon>
        <taxon>Mycobacteriales</taxon>
        <taxon>Gordoniaceae</taxon>
        <taxon>Gordonia</taxon>
    </lineage>
</organism>
<dbReference type="InterPro" id="IPR016161">
    <property type="entry name" value="Ald_DH/histidinol_DH"/>
</dbReference>
<dbReference type="RefSeq" id="WP_049698918.1">
    <property type="nucleotide sequence ID" value="NZ_JAQDQF010000010.1"/>
</dbReference>
<keyword evidence="6" id="KW-1185">Reference proteome</keyword>
<dbReference type="InterPro" id="IPR016162">
    <property type="entry name" value="Ald_DH_N"/>
</dbReference>
<evidence type="ECO:0000256" key="1">
    <source>
        <dbReference type="ARBA" id="ARBA00023002"/>
    </source>
</evidence>
<feature type="active site" evidence="2">
    <location>
        <position position="270"/>
    </location>
</feature>
<evidence type="ECO:0000259" key="4">
    <source>
        <dbReference type="Pfam" id="PF00171"/>
    </source>
</evidence>
<comment type="similarity">
    <text evidence="3">Belongs to the aldehyde dehydrogenase family.</text>
</comment>
<comment type="caution">
    <text evidence="5">The sequence shown here is derived from an EMBL/GenBank/DDBJ whole genome shotgun (WGS) entry which is preliminary data.</text>
</comment>
<evidence type="ECO:0000313" key="6">
    <source>
        <dbReference type="Proteomes" id="UP000037247"/>
    </source>
</evidence>
<evidence type="ECO:0000256" key="2">
    <source>
        <dbReference type="PROSITE-ProRule" id="PRU10007"/>
    </source>
</evidence>
<keyword evidence="1 3" id="KW-0560">Oxidoreductase</keyword>
<reference evidence="5 6" key="1">
    <citation type="submission" date="2015-05" db="EMBL/GenBank/DDBJ databases">
        <title>Draft genome sequence of the bacterium Gordonia jacobaea a new member of the Gordonia genus.</title>
        <authorList>
            <person name="Jimenez-Galisteo G."/>
            <person name="Dominguez A."/>
            <person name="Munoz E."/>
            <person name="Vinas M."/>
        </authorList>
    </citation>
    <scope>NUCLEOTIDE SEQUENCE [LARGE SCALE GENOMIC DNA]</scope>
    <source>
        <strain evidence="6">mv1</strain>
    </source>
</reference>
<dbReference type="SUPFAM" id="SSF53720">
    <property type="entry name" value="ALDH-like"/>
    <property type="match status" value="1"/>
</dbReference>
<protein>
    <submittedName>
        <fullName evidence="5">Aldehyde dehydrogenase</fullName>
    </submittedName>
</protein>
<dbReference type="InterPro" id="IPR029510">
    <property type="entry name" value="Ald_DH_CS_GLU"/>
</dbReference>
<dbReference type="EMBL" id="LDTZ01000016">
    <property type="protein sequence ID" value="KNA91611.1"/>
    <property type="molecule type" value="Genomic_DNA"/>
</dbReference>
<accession>A0ABR5IDC9</accession>
<feature type="domain" description="Aldehyde dehydrogenase" evidence="4">
    <location>
        <begin position="31"/>
        <end position="492"/>
    </location>
</feature>
<dbReference type="PANTHER" id="PTHR11699">
    <property type="entry name" value="ALDEHYDE DEHYDROGENASE-RELATED"/>
    <property type="match status" value="1"/>
</dbReference>
<dbReference type="PROSITE" id="PS00070">
    <property type="entry name" value="ALDEHYDE_DEHYDR_CYS"/>
    <property type="match status" value="1"/>
</dbReference>
<dbReference type="PROSITE" id="PS00687">
    <property type="entry name" value="ALDEHYDE_DEHYDR_GLU"/>
    <property type="match status" value="1"/>
</dbReference>
<dbReference type="Gene3D" id="3.40.605.10">
    <property type="entry name" value="Aldehyde Dehydrogenase, Chain A, domain 1"/>
    <property type="match status" value="1"/>
</dbReference>
<sequence length="498" mass="52203">MTDLPDLTSIDWSARAGEITFCSEAFIDGQWVAARSGATFDVVNPATDTVLASVAACNTEDVDAAVVAARRAFDDGRWSKLSAGERGAILIRFATLIEQHAEELATLVTLEMGKAIRDSYEVEVPGAAAVFRFYGEVADKIPGELPPTADGSVAMVRRVPLGVVGAVVPWNFPLDIAAWKVAPALAAGNTVVLKPAEESPLSALRMAEIAVEAGIPPGVFNVVPGLGADAGRALGLHPDVQCLTFTGSTEVGKKFLAYSAESNMKQVWLECGGKSPNLVFADCADLDAAAEMACFGIFGNQGEVCSANSRLLVQREILDEFVDKVVEKAAAYRPGDPLDPASTTGAMVTRKQLDLVLGFVDQARVDGRIALGGNRIGDVGCFMEPTVVVDLPADSTVMTDEIFGPVLSVIAFDSEEEAVALANDTPYGLAASAWTSNLDRALRMSDTLHAGTVSINTVDALSPGTPFGGFGASGFGSDLSVHAIEKFTGLKTTWIARG</sequence>